<proteinExistence type="inferred from homology"/>
<dbReference type="Proteomes" id="UP000754750">
    <property type="component" value="Unassembled WGS sequence"/>
</dbReference>
<sequence>MTNIEQNLIELAARYGLSINEQQAKAFQTYMELLLEWNQKMNLTAITELQQVVEKHFLDSLLLLKAVEIPEQAKVIDVGTGAGFPGIPLLLYRPDVRLTLLDSLQKRLNFLQAVCDALGLSAELIHARAEEGGRQPKLRGQFDLACARAVAPLPVLCEYCLPFVRPGGVFAAMKGPGATEESAAAKKAISILGAHAESTRSFALPDGSERNIIICLKTAATSDKYPRHGSKIAKSPL</sequence>
<evidence type="ECO:0000313" key="7">
    <source>
        <dbReference type="EMBL" id="MBE6834372.1"/>
    </source>
</evidence>
<feature type="binding site" evidence="6">
    <location>
        <position position="84"/>
    </location>
    <ligand>
        <name>S-adenosyl-L-methionine</name>
        <dbReference type="ChEBI" id="CHEBI:59789"/>
    </ligand>
</feature>
<dbReference type="PANTHER" id="PTHR31760">
    <property type="entry name" value="S-ADENOSYL-L-METHIONINE-DEPENDENT METHYLTRANSFERASES SUPERFAMILY PROTEIN"/>
    <property type="match status" value="1"/>
</dbReference>
<dbReference type="PIRSF" id="PIRSF003078">
    <property type="entry name" value="GidB"/>
    <property type="match status" value="1"/>
</dbReference>
<dbReference type="Gene3D" id="3.40.50.150">
    <property type="entry name" value="Vaccinia Virus protein VP39"/>
    <property type="match status" value="1"/>
</dbReference>
<name>A0A928KZL7_9FIRM</name>
<evidence type="ECO:0000256" key="1">
    <source>
        <dbReference type="ARBA" id="ARBA00022490"/>
    </source>
</evidence>
<comment type="caution">
    <text evidence="7">The sequence shown here is derived from an EMBL/GenBank/DDBJ whole genome shotgun (WGS) entry which is preliminary data.</text>
</comment>
<evidence type="ECO:0000256" key="4">
    <source>
        <dbReference type="ARBA" id="ARBA00022679"/>
    </source>
</evidence>
<dbReference type="Pfam" id="PF02527">
    <property type="entry name" value="GidB"/>
    <property type="match status" value="1"/>
</dbReference>
<evidence type="ECO:0000256" key="2">
    <source>
        <dbReference type="ARBA" id="ARBA00022552"/>
    </source>
</evidence>
<comment type="caution">
    <text evidence="6">Lacks conserved residue(s) required for the propagation of feature annotation.</text>
</comment>
<comment type="function">
    <text evidence="6">Specifically methylates the N7 position of a guanine in 16S rRNA.</text>
</comment>
<evidence type="ECO:0000256" key="6">
    <source>
        <dbReference type="HAMAP-Rule" id="MF_00074"/>
    </source>
</evidence>
<reference evidence="7" key="1">
    <citation type="submission" date="2019-04" db="EMBL/GenBank/DDBJ databases">
        <title>Evolution of Biomass-Degrading Anaerobic Consortia Revealed by Metagenomics.</title>
        <authorList>
            <person name="Peng X."/>
        </authorList>
    </citation>
    <scope>NUCLEOTIDE SEQUENCE</scope>
    <source>
        <strain evidence="7">SIG551</strain>
    </source>
</reference>
<dbReference type="AlphaFoldDB" id="A0A928KZL7"/>
<evidence type="ECO:0000256" key="5">
    <source>
        <dbReference type="ARBA" id="ARBA00022691"/>
    </source>
</evidence>
<evidence type="ECO:0000313" key="8">
    <source>
        <dbReference type="Proteomes" id="UP000754750"/>
    </source>
</evidence>
<dbReference type="CDD" id="cd02440">
    <property type="entry name" value="AdoMet_MTases"/>
    <property type="match status" value="1"/>
</dbReference>
<dbReference type="GO" id="GO:0005829">
    <property type="term" value="C:cytosol"/>
    <property type="evidence" value="ECO:0007669"/>
    <property type="project" value="TreeGrafter"/>
</dbReference>
<keyword evidence="2 6" id="KW-0698">rRNA processing</keyword>
<keyword evidence="5 6" id="KW-0949">S-adenosyl-L-methionine</keyword>
<dbReference type="InterPro" id="IPR003682">
    <property type="entry name" value="rRNA_ssu_MeTfrase_G"/>
</dbReference>
<dbReference type="EC" id="2.1.1.-" evidence="6"/>
<dbReference type="GO" id="GO:0070043">
    <property type="term" value="F:rRNA (guanine-N7-)-methyltransferase activity"/>
    <property type="evidence" value="ECO:0007669"/>
    <property type="project" value="UniProtKB-UniRule"/>
</dbReference>
<gene>
    <name evidence="6 7" type="primary">rsmG</name>
    <name evidence="7" type="ORF">E7512_12495</name>
</gene>
<dbReference type="PANTHER" id="PTHR31760:SF0">
    <property type="entry name" value="S-ADENOSYL-L-METHIONINE-DEPENDENT METHYLTRANSFERASES SUPERFAMILY PROTEIN"/>
    <property type="match status" value="1"/>
</dbReference>
<feature type="binding site" evidence="6">
    <location>
        <begin position="129"/>
        <end position="130"/>
    </location>
    <ligand>
        <name>S-adenosyl-L-methionine</name>
        <dbReference type="ChEBI" id="CHEBI:59789"/>
    </ligand>
</feature>
<organism evidence="7 8">
    <name type="scientific">Faecalispora sporosphaeroides</name>
    <dbReference type="NCBI Taxonomy" id="1549"/>
    <lineage>
        <taxon>Bacteria</taxon>
        <taxon>Bacillati</taxon>
        <taxon>Bacillota</taxon>
        <taxon>Clostridia</taxon>
        <taxon>Eubacteriales</taxon>
        <taxon>Oscillospiraceae</taxon>
        <taxon>Faecalispora</taxon>
    </lineage>
</organism>
<keyword evidence="3 6" id="KW-0489">Methyltransferase</keyword>
<evidence type="ECO:0000256" key="3">
    <source>
        <dbReference type="ARBA" id="ARBA00022603"/>
    </source>
</evidence>
<comment type="similarity">
    <text evidence="6">Belongs to the methyltransferase superfamily. RNA methyltransferase RsmG family.</text>
</comment>
<dbReference type="InterPro" id="IPR029063">
    <property type="entry name" value="SAM-dependent_MTases_sf"/>
</dbReference>
<feature type="binding site" evidence="6">
    <location>
        <position position="79"/>
    </location>
    <ligand>
        <name>S-adenosyl-L-methionine</name>
        <dbReference type="ChEBI" id="CHEBI:59789"/>
    </ligand>
</feature>
<dbReference type="SUPFAM" id="SSF53335">
    <property type="entry name" value="S-adenosyl-L-methionine-dependent methyltransferases"/>
    <property type="match status" value="1"/>
</dbReference>
<dbReference type="HAMAP" id="MF_00074">
    <property type="entry name" value="16SrRNA_methyltr_G"/>
    <property type="match status" value="1"/>
</dbReference>
<keyword evidence="1 6" id="KW-0963">Cytoplasm</keyword>
<feature type="binding site" evidence="6">
    <location>
        <position position="148"/>
    </location>
    <ligand>
        <name>S-adenosyl-L-methionine</name>
        <dbReference type="ChEBI" id="CHEBI:59789"/>
    </ligand>
</feature>
<comment type="subcellular location">
    <subcellularLocation>
        <location evidence="6">Cytoplasm</location>
    </subcellularLocation>
</comment>
<protein>
    <recommendedName>
        <fullName evidence="6">Ribosomal RNA small subunit methyltransferase G</fullName>
        <ecNumber evidence="6">2.1.1.-</ecNumber>
    </recommendedName>
    <alternativeName>
        <fullName evidence="6">16S rRNA 7-methylguanosine methyltransferase</fullName>
        <shortName evidence="6">16S rRNA m7G methyltransferase</shortName>
    </alternativeName>
</protein>
<dbReference type="FunFam" id="3.40.50.150:FF:000041">
    <property type="entry name" value="Ribosomal RNA small subunit methyltransferase G"/>
    <property type="match status" value="1"/>
</dbReference>
<accession>A0A928KZL7</accession>
<dbReference type="RefSeq" id="WP_326840851.1">
    <property type="nucleotide sequence ID" value="NZ_SVNY01000007.1"/>
</dbReference>
<dbReference type="EMBL" id="SVNY01000007">
    <property type="protein sequence ID" value="MBE6834372.1"/>
    <property type="molecule type" value="Genomic_DNA"/>
</dbReference>
<dbReference type="NCBIfam" id="TIGR00138">
    <property type="entry name" value="rsmG_gidB"/>
    <property type="match status" value="1"/>
</dbReference>
<keyword evidence="4 6" id="KW-0808">Transferase</keyword>